<dbReference type="InterPro" id="IPR011990">
    <property type="entry name" value="TPR-like_helical_dom_sf"/>
</dbReference>
<evidence type="ECO:0000313" key="2">
    <source>
        <dbReference type="Proteomes" id="UP000242146"/>
    </source>
</evidence>
<keyword evidence="2" id="KW-1185">Reference proteome</keyword>
<name>A0A1X2GJS6_9FUNG</name>
<dbReference type="Proteomes" id="UP000242146">
    <property type="component" value="Unassembled WGS sequence"/>
</dbReference>
<dbReference type="EMBL" id="MCGT01000011">
    <property type="protein sequence ID" value="ORX55550.1"/>
    <property type="molecule type" value="Genomic_DNA"/>
</dbReference>
<dbReference type="AlphaFoldDB" id="A0A1X2GJS6"/>
<protein>
    <submittedName>
        <fullName evidence="1">Uncharacterized protein</fullName>
    </submittedName>
</protein>
<comment type="caution">
    <text evidence="1">The sequence shown here is derived from an EMBL/GenBank/DDBJ whole genome shotgun (WGS) entry which is preliminary data.</text>
</comment>
<sequence length="132" mass="15141">KLAACLQRLGHLHMVRGTWRDAQYFLTQGRQLGEKVKSNALVFRFQLLLSESYLQSGQLDKSRASLEQANDLQPKGPRHLHDEARLKSVIGNVDANQMFLEESIVSYDNVDELLRKIMEPGYISSIEKLVDW</sequence>
<gene>
    <name evidence="1" type="ORF">DM01DRAFT_253560</name>
</gene>
<feature type="non-terminal residue" evidence="1">
    <location>
        <position position="1"/>
    </location>
</feature>
<dbReference type="SUPFAM" id="SSF48452">
    <property type="entry name" value="TPR-like"/>
    <property type="match status" value="1"/>
</dbReference>
<dbReference type="STRING" id="101127.A0A1X2GJS6"/>
<dbReference type="Gene3D" id="1.25.40.10">
    <property type="entry name" value="Tetratricopeptide repeat domain"/>
    <property type="match status" value="1"/>
</dbReference>
<accession>A0A1X2GJS6</accession>
<dbReference type="OrthoDB" id="2259794at2759"/>
<proteinExistence type="predicted"/>
<reference evidence="1 2" key="1">
    <citation type="submission" date="2016-07" db="EMBL/GenBank/DDBJ databases">
        <title>Pervasive Adenine N6-methylation of Active Genes in Fungi.</title>
        <authorList>
            <consortium name="DOE Joint Genome Institute"/>
            <person name="Mondo S.J."/>
            <person name="Dannebaum R.O."/>
            <person name="Kuo R.C."/>
            <person name="Labutti K."/>
            <person name="Haridas S."/>
            <person name="Kuo A."/>
            <person name="Salamov A."/>
            <person name="Ahrendt S.R."/>
            <person name="Lipzen A."/>
            <person name="Sullivan W."/>
            <person name="Andreopoulos W.B."/>
            <person name="Clum A."/>
            <person name="Lindquist E."/>
            <person name="Daum C."/>
            <person name="Ramamoorthy G.K."/>
            <person name="Gryganskyi A."/>
            <person name="Culley D."/>
            <person name="Magnuson J.K."/>
            <person name="James T.Y."/>
            <person name="O'Malley M.A."/>
            <person name="Stajich J.E."/>
            <person name="Spatafora J.W."/>
            <person name="Visel A."/>
            <person name="Grigoriev I.V."/>
        </authorList>
    </citation>
    <scope>NUCLEOTIDE SEQUENCE [LARGE SCALE GENOMIC DNA]</scope>
    <source>
        <strain evidence="1 2">NRRL 3301</strain>
    </source>
</reference>
<organism evidence="1 2">
    <name type="scientific">Hesseltinella vesiculosa</name>
    <dbReference type="NCBI Taxonomy" id="101127"/>
    <lineage>
        <taxon>Eukaryota</taxon>
        <taxon>Fungi</taxon>
        <taxon>Fungi incertae sedis</taxon>
        <taxon>Mucoromycota</taxon>
        <taxon>Mucoromycotina</taxon>
        <taxon>Mucoromycetes</taxon>
        <taxon>Mucorales</taxon>
        <taxon>Cunninghamellaceae</taxon>
        <taxon>Hesseltinella</taxon>
    </lineage>
</organism>
<evidence type="ECO:0000313" key="1">
    <source>
        <dbReference type="EMBL" id="ORX55550.1"/>
    </source>
</evidence>